<dbReference type="EMBL" id="BAAACA010000034">
    <property type="protein sequence ID" value="GAA0612294.1"/>
    <property type="molecule type" value="Genomic_DNA"/>
</dbReference>
<dbReference type="PANTHER" id="PTHR44846">
    <property type="entry name" value="MANNOSYL-D-GLYCERATE TRANSPORT/METABOLISM SYSTEM REPRESSOR MNGR-RELATED"/>
    <property type="match status" value="1"/>
</dbReference>
<evidence type="ECO:0000256" key="3">
    <source>
        <dbReference type="ARBA" id="ARBA00023163"/>
    </source>
</evidence>
<accession>A0ABN1GIQ2</accession>
<dbReference type="InterPro" id="IPR050679">
    <property type="entry name" value="Bact_HTH_transcr_reg"/>
</dbReference>
<feature type="domain" description="HTH gntR-type" evidence="5">
    <location>
        <begin position="190"/>
        <end position="257"/>
    </location>
</feature>
<dbReference type="SMART" id="SM00345">
    <property type="entry name" value="HTH_GNTR"/>
    <property type="match status" value="2"/>
</dbReference>
<keyword evidence="1" id="KW-0805">Transcription regulation</keyword>
<dbReference type="InterPro" id="IPR036388">
    <property type="entry name" value="WH-like_DNA-bd_sf"/>
</dbReference>
<dbReference type="PANTHER" id="PTHR44846:SF17">
    <property type="entry name" value="GNTR-FAMILY TRANSCRIPTIONAL REGULATOR"/>
    <property type="match status" value="1"/>
</dbReference>
<dbReference type="PROSITE" id="PS50949">
    <property type="entry name" value="HTH_GNTR"/>
    <property type="match status" value="1"/>
</dbReference>
<dbReference type="Proteomes" id="UP001500668">
    <property type="component" value="Unassembled WGS sequence"/>
</dbReference>
<evidence type="ECO:0000256" key="2">
    <source>
        <dbReference type="ARBA" id="ARBA00023125"/>
    </source>
</evidence>
<dbReference type="InterPro" id="IPR000524">
    <property type="entry name" value="Tscrpt_reg_HTH_GntR"/>
</dbReference>
<dbReference type="SUPFAM" id="SSF46785">
    <property type="entry name" value="Winged helix' DNA-binding domain"/>
    <property type="match status" value="2"/>
</dbReference>
<evidence type="ECO:0000313" key="6">
    <source>
        <dbReference type="EMBL" id="GAA0612294.1"/>
    </source>
</evidence>
<organism evidence="6 7">
    <name type="scientific">Streptomyces crystallinus</name>
    <dbReference type="NCBI Taxonomy" id="68191"/>
    <lineage>
        <taxon>Bacteria</taxon>
        <taxon>Bacillati</taxon>
        <taxon>Actinomycetota</taxon>
        <taxon>Actinomycetes</taxon>
        <taxon>Kitasatosporales</taxon>
        <taxon>Streptomycetaceae</taxon>
        <taxon>Streptomyces</taxon>
    </lineage>
</organism>
<gene>
    <name evidence="6" type="ORF">GCM10010394_47640</name>
</gene>
<proteinExistence type="predicted"/>
<dbReference type="InterPro" id="IPR036390">
    <property type="entry name" value="WH_DNA-bd_sf"/>
</dbReference>
<name>A0ABN1GIQ2_9ACTN</name>
<keyword evidence="7" id="KW-1185">Reference proteome</keyword>
<evidence type="ECO:0000256" key="4">
    <source>
        <dbReference type="SAM" id="MobiDB-lite"/>
    </source>
</evidence>
<evidence type="ECO:0000313" key="7">
    <source>
        <dbReference type="Proteomes" id="UP001500668"/>
    </source>
</evidence>
<comment type="caution">
    <text evidence="6">The sequence shown here is derived from an EMBL/GenBank/DDBJ whole genome shotgun (WGS) entry which is preliminary data.</text>
</comment>
<protein>
    <recommendedName>
        <fullName evidence="5">HTH gntR-type domain-containing protein</fullName>
    </recommendedName>
</protein>
<dbReference type="Gene3D" id="1.10.10.10">
    <property type="entry name" value="Winged helix-like DNA-binding domain superfamily/Winged helix DNA-binding domain"/>
    <property type="match status" value="2"/>
</dbReference>
<feature type="compositionally biased region" description="Basic residues" evidence="4">
    <location>
        <begin position="13"/>
        <end position="22"/>
    </location>
</feature>
<evidence type="ECO:0000256" key="1">
    <source>
        <dbReference type="ARBA" id="ARBA00023015"/>
    </source>
</evidence>
<feature type="region of interest" description="Disordered" evidence="4">
    <location>
        <begin position="1"/>
        <end position="22"/>
    </location>
</feature>
<evidence type="ECO:0000259" key="5">
    <source>
        <dbReference type="PROSITE" id="PS50949"/>
    </source>
</evidence>
<keyword evidence="3" id="KW-0804">Transcription</keyword>
<keyword evidence="2" id="KW-0238">DNA-binding</keyword>
<dbReference type="Pfam" id="PF00392">
    <property type="entry name" value="GntR"/>
    <property type="match status" value="1"/>
</dbReference>
<reference evidence="7" key="1">
    <citation type="journal article" date="2019" name="Int. J. Syst. Evol. Microbiol.">
        <title>The Global Catalogue of Microorganisms (GCM) 10K type strain sequencing project: providing services to taxonomists for standard genome sequencing and annotation.</title>
        <authorList>
            <consortium name="The Broad Institute Genomics Platform"/>
            <consortium name="The Broad Institute Genome Sequencing Center for Infectious Disease"/>
            <person name="Wu L."/>
            <person name="Ma J."/>
        </authorList>
    </citation>
    <scope>NUCLEOTIDE SEQUENCE [LARGE SCALE GENOMIC DNA]</scope>
    <source>
        <strain evidence="7">JCM 5067</strain>
    </source>
</reference>
<sequence>MAAAISPAPPTAIRRRQHPQTKRAVQRLRARIADGTYPALATTPPMAFLAIELGVPTEAMVEAVHHLQQTGIIASCQRGRAVIAHGARDQIKQGDDPLYAPPEAKVSVRKRSLALAAQMREDINTGAWPQGQVRTRRCLTELYQEPPHIVAGAVQALKDGQLLHVPAAIGAWPLPAPVQAPARWSYSAQMTLVADVEAALKARIADPEFPGGECLASEVLATEFGVSRSTVVAALQRLREQHLIEGKGLKIRVVRRAAGQP</sequence>
<dbReference type="RefSeq" id="WP_344076389.1">
    <property type="nucleotide sequence ID" value="NZ_BAAACA010000034.1"/>
</dbReference>